<evidence type="ECO:0000256" key="1">
    <source>
        <dbReference type="SAM" id="MobiDB-lite"/>
    </source>
</evidence>
<feature type="compositionally biased region" description="Polar residues" evidence="1">
    <location>
        <begin position="120"/>
        <end position="138"/>
    </location>
</feature>
<evidence type="ECO:0000313" key="2">
    <source>
        <dbReference type="EMBL" id="KAF2106773.1"/>
    </source>
</evidence>
<feature type="region of interest" description="Disordered" evidence="1">
    <location>
        <begin position="120"/>
        <end position="157"/>
    </location>
</feature>
<keyword evidence="3" id="KW-1185">Reference proteome</keyword>
<gene>
    <name evidence="2" type="ORF">BDV96DRAFT_607044</name>
</gene>
<dbReference type="Proteomes" id="UP000799770">
    <property type="component" value="Unassembled WGS sequence"/>
</dbReference>
<dbReference type="EMBL" id="ML977359">
    <property type="protein sequence ID" value="KAF2106773.1"/>
    <property type="molecule type" value="Genomic_DNA"/>
</dbReference>
<feature type="compositionally biased region" description="Polar residues" evidence="1">
    <location>
        <begin position="27"/>
        <end position="55"/>
    </location>
</feature>
<proteinExistence type="predicted"/>
<sequence>MSSNPENEEVIGQNTAVIPQKDHNSTDSKTQTVSTSEAKGSSESRAGGETSTANTAINSMLKTVTSIQQTTKQKLQSPIKLSFTVSSNVMSRLIEKSLLSVTLLSSQVTSLASFTKTRNLAGADNTNSGVSSATTHEQVASPVADLAPAEEEQPKDT</sequence>
<protein>
    <submittedName>
        <fullName evidence="2">Uncharacterized protein</fullName>
    </submittedName>
</protein>
<dbReference type="AlphaFoldDB" id="A0A6A5YIH1"/>
<organism evidence="2 3">
    <name type="scientific">Lophiotrema nucula</name>
    <dbReference type="NCBI Taxonomy" id="690887"/>
    <lineage>
        <taxon>Eukaryota</taxon>
        <taxon>Fungi</taxon>
        <taxon>Dikarya</taxon>
        <taxon>Ascomycota</taxon>
        <taxon>Pezizomycotina</taxon>
        <taxon>Dothideomycetes</taxon>
        <taxon>Pleosporomycetidae</taxon>
        <taxon>Pleosporales</taxon>
        <taxon>Lophiotremataceae</taxon>
        <taxon>Lophiotrema</taxon>
    </lineage>
</organism>
<accession>A0A6A5YIH1</accession>
<evidence type="ECO:0000313" key="3">
    <source>
        <dbReference type="Proteomes" id="UP000799770"/>
    </source>
</evidence>
<feature type="region of interest" description="Disordered" evidence="1">
    <location>
        <begin position="1"/>
        <end position="55"/>
    </location>
</feature>
<reference evidence="2" key="1">
    <citation type="journal article" date="2020" name="Stud. Mycol.">
        <title>101 Dothideomycetes genomes: a test case for predicting lifestyles and emergence of pathogens.</title>
        <authorList>
            <person name="Haridas S."/>
            <person name="Albert R."/>
            <person name="Binder M."/>
            <person name="Bloem J."/>
            <person name="Labutti K."/>
            <person name="Salamov A."/>
            <person name="Andreopoulos B."/>
            <person name="Baker S."/>
            <person name="Barry K."/>
            <person name="Bills G."/>
            <person name="Bluhm B."/>
            <person name="Cannon C."/>
            <person name="Castanera R."/>
            <person name="Culley D."/>
            <person name="Daum C."/>
            <person name="Ezra D."/>
            <person name="Gonzalez J."/>
            <person name="Henrissat B."/>
            <person name="Kuo A."/>
            <person name="Liang C."/>
            <person name="Lipzen A."/>
            <person name="Lutzoni F."/>
            <person name="Magnuson J."/>
            <person name="Mondo S."/>
            <person name="Nolan M."/>
            <person name="Ohm R."/>
            <person name="Pangilinan J."/>
            <person name="Park H.-J."/>
            <person name="Ramirez L."/>
            <person name="Alfaro M."/>
            <person name="Sun H."/>
            <person name="Tritt A."/>
            <person name="Yoshinaga Y."/>
            <person name="Zwiers L.-H."/>
            <person name="Turgeon B."/>
            <person name="Goodwin S."/>
            <person name="Spatafora J."/>
            <person name="Crous P."/>
            <person name="Grigoriev I."/>
        </authorList>
    </citation>
    <scope>NUCLEOTIDE SEQUENCE</scope>
    <source>
        <strain evidence="2">CBS 627.86</strain>
    </source>
</reference>
<name>A0A6A5YIH1_9PLEO</name>